<sequence length="72" mass="8002">MIKAQINTETGKIEIKVKADSGEDFQKEYVGIVAMVIEQFRANGFTDDQIEKCLVQAICDGFNNTGDMDVLN</sequence>
<dbReference type="AlphaFoldDB" id="A0A1M7SMW7"/>
<evidence type="ECO:0000313" key="1">
    <source>
        <dbReference type="EMBL" id="SHN59764.1"/>
    </source>
</evidence>
<evidence type="ECO:0000313" key="2">
    <source>
        <dbReference type="Proteomes" id="UP000184097"/>
    </source>
</evidence>
<accession>A0A1M7SMW7</accession>
<organism evidence="1 2">
    <name type="scientific">Butyrivibrio hungatei DSM 14810</name>
    <dbReference type="NCBI Taxonomy" id="1121132"/>
    <lineage>
        <taxon>Bacteria</taxon>
        <taxon>Bacillati</taxon>
        <taxon>Bacillota</taxon>
        <taxon>Clostridia</taxon>
        <taxon>Lachnospirales</taxon>
        <taxon>Lachnospiraceae</taxon>
        <taxon>Butyrivibrio</taxon>
    </lineage>
</organism>
<gene>
    <name evidence="1" type="ORF">SAMN02745247_02106</name>
</gene>
<protein>
    <submittedName>
        <fullName evidence="1">Uncharacterized protein</fullName>
    </submittedName>
</protein>
<name>A0A1M7SMW7_9FIRM</name>
<dbReference type="RefSeq" id="WP_072703815.1">
    <property type="nucleotide sequence ID" value="NZ_FRDH01000008.1"/>
</dbReference>
<reference evidence="1 2" key="1">
    <citation type="submission" date="2016-12" db="EMBL/GenBank/DDBJ databases">
        <authorList>
            <person name="Song W.-J."/>
            <person name="Kurnit D.M."/>
        </authorList>
    </citation>
    <scope>NUCLEOTIDE SEQUENCE [LARGE SCALE GENOMIC DNA]</scope>
    <source>
        <strain evidence="1 2">DSM 14810</strain>
    </source>
</reference>
<dbReference type="Proteomes" id="UP000184097">
    <property type="component" value="Unassembled WGS sequence"/>
</dbReference>
<dbReference type="EMBL" id="FRDH01000008">
    <property type="protein sequence ID" value="SHN59764.1"/>
    <property type="molecule type" value="Genomic_DNA"/>
</dbReference>
<proteinExistence type="predicted"/>